<evidence type="ECO:0000256" key="4">
    <source>
        <dbReference type="ARBA" id="ARBA00022692"/>
    </source>
</evidence>
<evidence type="ECO:0000259" key="8">
    <source>
        <dbReference type="Pfam" id="PF01545"/>
    </source>
</evidence>
<feature type="transmembrane region" description="Helical" evidence="7">
    <location>
        <begin position="118"/>
        <end position="135"/>
    </location>
</feature>
<dbReference type="FunFam" id="1.20.1510.10:FF:000006">
    <property type="entry name" value="Divalent cation efflux transporter"/>
    <property type="match status" value="1"/>
</dbReference>
<evidence type="ECO:0000256" key="6">
    <source>
        <dbReference type="ARBA" id="ARBA00023136"/>
    </source>
</evidence>
<keyword evidence="4 7" id="KW-0812">Transmembrane</keyword>
<comment type="caution">
    <text evidence="10">The sequence shown here is derived from an EMBL/GenBank/DDBJ whole genome shotgun (WGS) entry which is preliminary data.</text>
</comment>
<dbReference type="STRING" id="1069536.SINU_11000"/>
<sequence>MIQEKYMNLKRGERGAIISIVAYLCLSSLKLFISFSTGSQALRADGLNNSTDIIASLAVLIGLRLSQRPADSDHLYGHWKSETIASMVASFIMMAVGLQVLLDGILSMFQRNEEAPDIIAAWTGLFCAAVMFFVYRYNKNLATKTNSLSVMAAATDNLSDAWVSIGTSVGIFGSQFNLPWLDILTAISVGILICKTAWDIFRESSYNLSDGFDEKKINAYQKSILSVNGVEEIRNIKARNYGNNAVVDLVIIVDHNSALTDAHEISTQVEQVLIKKYGIYEVNVHVEPKPIVTG</sequence>
<evidence type="ECO:0000313" key="11">
    <source>
        <dbReference type="Proteomes" id="UP000035553"/>
    </source>
</evidence>
<dbReference type="OrthoDB" id="9806522at2"/>
<dbReference type="Gene3D" id="3.30.70.1350">
    <property type="entry name" value="Cation efflux protein, cytoplasmic domain"/>
    <property type="match status" value="1"/>
</dbReference>
<gene>
    <name evidence="10" type="ORF">SINU_11000</name>
</gene>
<dbReference type="InterPro" id="IPR050291">
    <property type="entry name" value="CDF_Transporter"/>
</dbReference>
<dbReference type="InterPro" id="IPR027470">
    <property type="entry name" value="Cation_efflux_CTD"/>
</dbReference>
<dbReference type="GO" id="GO:0016020">
    <property type="term" value="C:membrane"/>
    <property type="evidence" value="ECO:0007669"/>
    <property type="project" value="UniProtKB-SubCell"/>
</dbReference>
<keyword evidence="11" id="KW-1185">Reference proteome</keyword>
<dbReference type="InterPro" id="IPR036837">
    <property type="entry name" value="Cation_efflux_CTD_sf"/>
</dbReference>
<evidence type="ECO:0000256" key="3">
    <source>
        <dbReference type="ARBA" id="ARBA00022448"/>
    </source>
</evidence>
<proteinExistence type="inferred from homology"/>
<evidence type="ECO:0000256" key="7">
    <source>
        <dbReference type="SAM" id="Phobius"/>
    </source>
</evidence>
<dbReference type="GO" id="GO:0008324">
    <property type="term" value="F:monoatomic cation transmembrane transporter activity"/>
    <property type="evidence" value="ECO:0007669"/>
    <property type="project" value="InterPro"/>
</dbReference>
<dbReference type="AlphaFoldDB" id="A0A0U1QM84"/>
<evidence type="ECO:0000256" key="1">
    <source>
        <dbReference type="ARBA" id="ARBA00004141"/>
    </source>
</evidence>
<keyword evidence="3" id="KW-0813">Transport</keyword>
<dbReference type="Pfam" id="PF16916">
    <property type="entry name" value="ZT_dimer"/>
    <property type="match status" value="1"/>
</dbReference>
<evidence type="ECO:0000313" key="10">
    <source>
        <dbReference type="EMBL" id="KLI01924.1"/>
    </source>
</evidence>
<dbReference type="InterPro" id="IPR058533">
    <property type="entry name" value="Cation_efflux_TM"/>
</dbReference>
<dbReference type="NCBIfam" id="TIGR01297">
    <property type="entry name" value="CDF"/>
    <property type="match status" value="1"/>
</dbReference>
<dbReference type="PANTHER" id="PTHR43840:SF50">
    <property type="entry name" value="MANGANESE EFFLUX SYSTEM PROTEIN MNES"/>
    <property type="match status" value="1"/>
</dbReference>
<dbReference type="SUPFAM" id="SSF160240">
    <property type="entry name" value="Cation efflux protein cytoplasmic domain-like"/>
    <property type="match status" value="1"/>
</dbReference>
<accession>A0A0U1QM84</accession>
<evidence type="ECO:0000256" key="2">
    <source>
        <dbReference type="ARBA" id="ARBA00008114"/>
    </source>
</evidence>
<evidence type="ECO:0000259" key="9">
    <source>
        <dbReference type="Pfam" id="PF16916"/>
    </source>
</evidence>
<dbReference type="InterPro" id="IPR027469">
    <property type="entry name" value="Cation_efflux_TMD_sf"/>
</dbReference>
<organism evidence="10 11">
    <name type="scientific">Sporolactobacillus inulinus CASD</name>
    <dbReference type="NCBI Taxonomy" id="1069536"/>
    <lineage>
        <taxon>Bacteria</taxon>
        <taxon>Bacillati</taxon>
        <taxon>Bacillota</taxon>
        <taxon>Bacilli</taxon>
        <taxon>Bacillales</taxon>
        <taxon>Sporolactobacillaceae</taxon>
        <taxon>Sporolactobacillus</taxon>
    </lineage>
</organism>
<dbReference type="RefSeq" id="WP_010025825.1">
    <property type="nucleotide sequence ID" value="NZ_AFVQ02000154.1"/>
</dbReference>
<dbReference type="Pfam" id="PF01545">
    <property type="entry name" value="Cation_efflux"/>
    <property type="match status" value="1"/>
</dbReference>
<feature type="transmembrane region" description="Helical" evidence="7">
    <location>
        <begin position="15"/>
        <end position="35"/>
    </location>
</feature>
<dbReference type="EMBL" id="AFVQ02000154">
    <property type="protein sequence ID" value="KLI01924.1"/>
    <property type="molecule type" value="Genomic_DNA"/>
</dbReference>
<name>A0A0U1QM84_9BACL</name>
<evidence type="ECO:0000256" key="5">
    <source>
        <dbReference type="ARBA" id="ARBA00022989"/>
    </source>
</evidence>
<feature type="domain" description="Cation efflux protein transmembrane" evidence="8">
    <location>
        <begin position="17"/>
        <end position="208"/>
    </location>
</feature>
<dbReference type="InterPro" id="IPR002524">
    <property type="entry name" value="Cation_efflux"/>
</dbReference>
<comment type="similarity">
    <text evidence="2">Belongs to the cation diffusion facilitator (CDF) transporter (TC 2.A.4) family.</text>
</comment>
<keyword evidence="6 7" id="KW-0472">Membrane</keyword>
<dbReference type="Proteomes" id="UP000035553">
    <property type="component" value="Unassembled WGS sequence"/>
</dbReference>
<keyword evidence="5 7" id="KW-1133">Transmembrane helix</keyword>
<dbReference type="SUPFAM" id="SSF161111">
    <property type="entry name" value="Cation efflux protein transmembrane domain-like"/>
    <property type="match status" value="1"/>
</dbReference>
<dbReference type="PANTHER" id="PTHR43840">
    <property type="entry name" value="MITOCHONDRIAL METAL TRANSPORTER 1-RELATED"/>
    <property type="match status" value="1"/>
</dbReference>
<feature type="transmembrane region" description="Helical" evidence="7">
    <location>
        <begin position="84"/>
        <end position="106"/>
    </location>
</feature>
<protein>
    <submittedName>
        <fullName evidence="10">Transporter</fullName>
    </submittedName>
</protein>
<feature type="domain" description="Cation efflux protein cytoplasmic" evidence="9">
    <location>
        <begin position="213"/>
        <end position="288"/>
    </location>
</feature>
<dbReference type="Gene3D" id="1.20.1510.10">
    <property type="entry name" value="Cation efflux protein transmembrane domain"/>
    <property type="match status" value="1"/>
</dbReference>
<comment type="subcellular location">
    <subcellularLocation>
        <location evidence="1">Membrane</location>
        <topology evidence="1">Multi-pass membrane protein</topology>
    </subcellularLocation>
</comment>
<reference evidence="10 11" key="1">
    <citation type="journal article" date="2011" name="J. Bacteriol.">
        <title>Draft genome sequence of Sporolactobacillus inulinus strain CASD, an efficient D-lactic acid-producing bacterium with high-concentration lactate tolerance capability.</title>
        <authorList>
            <person name="Yu B."/>
            <person name="Su F."/>
            <person name="Wang L."/>
            <person name="Xu K."/>
            <person name="Zhao B."/>
            <person name="Xu P."/>
        </authorList>
    </citation>
    <scope>NUCLEOTIDE SEQUENCE [LARGE SCALE GENOMIC DNA]</scope>
    <source>
        <strain evidence="10 11">CASD</strain>
    </source>
</reference>